<comment type="similarity">
    <text evidence="1 3">Belongs to the GcvH family.</text>
</comment>
<dbReference type="AlphaFoldDB" id="B2KEF7"/>
<dbReference type="InterPro" id="IPR017453">
    <property type="entry name" value="GCV_H_sub"/>
</dbReference>
<dbReference type="PANTHER" id="PTHR11715">
    <property type="entry name" value="GLYCINE CLEAVAGE SYSTEM H PROTEIN"/>
    <property type="match status" value="1"/>
</dbReference>
<dbReference type="PANTHER" id="PTHR11715:SF3">
    <property type="entry name" value="GLYCINE CLEAVAGE SYSTEM H PROTEIN-RELATED"/>
    <property type="match status" value="1"/>
</dbReference>
<dbReference type="OrthoDB" id="9796712at2"/>
<reference evidence="6 7" key="1">
    <citation type="journal article" date="2009" name="Appl. Environ. Microbiol.">
        <title>Genomic analysis of 'Elusimicrobium minutum,' the first cultivated representative of the phylum 'Elusimicrobia' (formerly termite group 1).</title>
        <authorList>
            <person name="Herlemann D.P.R."/>
            <person name="Geissinger O."/>
            <person name="Ikeda-Ohtsubo W."/>
            <person name="Kunin V."/>
            <person name="Sun H."/>
            <person name="Lapidus A."/>
            <person name="Hugenholtz P."/>
            <person name="Brune A."/>
        </authorList>
    </citation>
    <scope>NUCLEOTIDE SEQUENCE [LARGE SCALE GENOMIC DNA]</scope>
    <source>
        <strain evidence="6 7">Pei191</strain>
    </source>
</reference>
<evidence type="ECO:0000256" key="3">
    <source>
        <dbReference type="HAMAP-Rule" id="MF_00272"/>
    </source>
</evidence>
<feature type="domain" description="Lipoyl-binding" evidence="5">
    <location>
        <begin position="22"/>
        <end position="104"/>
    </location>
</feature>
<comment type="cofactor">
    <cofactor evidence="3">
        <name>(R)-lipoate</name>
        <dbReference type="ChEBI" id="CHEBI:83088"/>
    </cofactor>
    <text evidence="3">Binds 1 lipoyl cofactor covalently.</text>
</comment>
<dbReference type="Pfam" id="PF01597">
    <property type="entry name" value="GCV_H"/>
    <property type="match status" value="1"/>
</dbReference>
<name>B2KEF7_ELUMP</name>
<dbReference type="InterPro" id="IPR011053">
    <property type="entry name" value="Single_hybrid_motif"/>
</dbReference>
<dbReference type="STRING" id="445932.Emin_1353"/>
<dbReference type="NCBIfam" id="TIGR00527">
    <property type="entry name" value="gcvH"/>
    <property type="match status" value="1"/>
</dbReference>
<dbReference type="CDD" id="cd06848">
    <property type="entry name" value="GCS_H"/>
    <property type="match status" value="1"/>
</dbReference>
<proteinExistence type="inferred from homology"/>
<dbReference type="SUPFAM" id="SSF51230">
    <property type="entry name" value="Single hybrid motif"/>
    <property type="match status" value="1"/>
</dbReference>
<keyword evidence="2 3" id="KW-0450">Lipoyl</keyword>
<comment type="function">
    <text evidence="3">The glycine cleavage system catalyzes the degradation of glycine. The H protein shuttles the methylamine group of glycine from the P protein to the T protein.</text>
</comment>
<dbReference type="NCBIfam" id="NF002270">
    <property type="entry name" value="PRK01202.1"/>
    <property type="match status" value="1"/>
</dbReference>
<dbReference type="InterPro" id="IPR002930">
    <property type="entry name" value="GCV_H"/>
</dbReference>
<dbReference type="GO" id="GO:0009249">
    <property type="term" value="P:protein lipoylation"/>
    <property type="evidence" value="ECO:0007669"/>
    <property type="project" value="TreeGrafter"/>
</dbReference>
<evidence type="ECO:0000313" key="6">
    <source>
        <dbReference type="EMBL" id="ACC98903.1"/>
    </source>
</evidence>
<dbReference type="GO" id="GO:0005829">
    <property type="term" value="C:cytosol"/>
    <property type="evidence" value="ECO:0007669"/>
    <property type="project" value="TreeGrafter"/>
</dbReference>
<evidence type="ECO:0000256" key="2">
    <source>
        <dbReference type="ARBA" id="ARBA00022823"/>
    </source>
</evidence>
<dbReference type="KEGG" id="emi:Emin_1353"/>
<dbReference type="Proteomes" id="UP000001029">
    <property type="component" value="Chromosome"/>
</dbReference>
<organism evidence="6 7">
    <name type="scientific">Elusimicrobium minutum (strain Pei191)</name>
    <dbReference type="NCBI Taxonomy" id="445932"/>
    <lineage>
        <taxon>Bacteria</taxon>
        <taxon>Pseudomonadati</taxon>
        <taxon>Elusimicrobiota</taxon>
        <taxon>Elusimicrobia</taxon>
        <taxon>Elusimicrobiales</taxon>
        <taxon>Elusimicrobiaceae</taxon>
        <taxon>Elusimicrobium</taxon>
    </lineage>
</organism>
<dbReference type="InterPro" id="IPR003016">
    <property type="entry name" value="2-oxoA_DH_lipoyl-BS"/>
</dbReference>
<evidence type="ECO:0000259" key="5">
    <source>
        <dbReference type="PROSITE" id="PS50968"/>
    </source>
</evidence>
<dbReference type="InterPro" id="IPR000089">
    <property type="entry name" value="Biotin_lipoyl"/>
</dbReference>
<dbReference type="InterPro" id="IPR033753">
    <property type="entry name" value="GCV_H/Fam206"/>
</dbReference>
<evidence type="ECO:0000313" key="7">
    <source>
        <dbReference type="Proteomes" id="UP000001029"/>
    </source>
</evidence>
<accession>B2KEF7</accession>
<dbReference type="GO" id="GO:0019464">
    <property type="term" value="P:glycine decarboxylation via glycine cleavage system"/>
    <property type="evidence" value="ECO:0007669"/>
    <property type="project" value="UniProtKB-UniRule"/>
</dbReference>
<sequence length="125" mass="13595">MYNQENCKFAKTHEWAFVEGDNAVIGISDHAQHEISDIVFVELPKIGAKIDAGKSCCVIESVKSASDIYAPLSGEVIEVNSAVADDPSVINREPHGNGWLFKIKIADKTEEAALLDFAAYEASLK</sequence>
<dbReference type="GO" id="GO:0005960">
    <property type="term" value="C:glycine cleavage complex"/>
    <property type="evidence" value="ECO:0007669"/>
    <property type="project" value="InterPro"/>
</dbReference>
<dbReference type="HOGENOM" id="CLU_097408_2_0_0"/>
<gene>
    <name evidence="3" type="primary">gcvH</name>
    <name evidence="6" type="ordered locus">Emin_1353</name>
</gene>
<dbReference type="Gene3D" id="2.40.50.100">
    <property type="match status" value="1"/>
</dbReference>
<dbReference type="RefSeq" id="WP_012415518.1">
    <property type="nucleotide sequence ID" value="NC_010644.1"/>
</dbReference>
<dbReference type="PROSITE" id="PS50968">
    <property type="entry name" value="BIOTINYL_LIPOYL"/>
    <property type="match status" value="1"/>
</dbReference>
<feature type="modified residue" description="N6-lipoyllysine" evidence="3 4">
    <location>
        <position position="63"/>
    </location>
</feature>
<keyword evidence="7" id="KW-1185">Reference proteome</keyword>
<dbReference type="HAMAP" id="MF_00272">
    <property type="entry name" value="GcvH"/>
    <property type="match status" value="1"/>
</dbReference>
<dbReference type="PROSITE" id="PS00189">
    <property type="entry name" value="LIPOYL"/>
    <property type="match status" value="1"/>
</dbReference>
<comment type="subunit">
    <text evidence="3">The glycine cleavage system is composed of four proteins: P, T, L and H.</text>
</comment>
<protein>
    <recommendedName>
        <fullName evidence="3">Glycine cleavage system H protein</fullName>
    </recommendedName>
</protein>
<dbReference type="EMBL" id="CP001055">
    <property type="protein sequence ID" value="ACC98903.1"/>
    <property type="molecule type" value="Genomic_DNA"/>
</dbReference>
<evidence type="ECO:0000256" key="4">
    <source>
        <dbReference type="PIRSR" id="PIRSR617453-50"/>
    </source>
</evidence>
<evidence type="ECO:0000256" key="1">
    <source>
        <dbReference type="ARBA" id="ARBA00009249"/>
    </source>
</evidence>